<accession>A0A9N7NQK9</accession>
<dbReference type="Pfam" id="PF09331">
    <property type="entry name" value="DUF1985"/>
    <property type="match status" value="1"/>
</dbReference>
<protein>
    <recommendedName>
        <fullName evidence="1">DUF1985 domain-containing protein</fullName>
    </recommendedName>
</protein>
<evidence type="ECO:0000313" key="3">
    <source>
        <dbReference type="Proteomes" id="UP001153555"/>
    </source>
</evidence>
<comment type="caution">
    <text evidence="2">The sequence shown here is derived from an EMBL/GenBank/DDBJ whole genome shotgun (WGS) entry which is preliminary data.</text>
</comment>
<dbReference type="PANTHER" id="PTHR48449">
    <property type="entry name" value="DUF1985 DOMAIN-CONTAINING PROTEIN"/>
    <property type="match status" value="1"/>
</dbReference>
<gene>
    <name evidence="2" type="ORF">SHERM_06934</name>
</gene>
<reference evidence="2" key="1">
    <citation type="submission" date="2019-12" db="EMBL/GenBank/DDBJ databases">
        <authorList>
            <person name="Scholes J."/>
        </authorList>
    </citation>
    <scope>NUCLEOTIDE SEQUENCE</scope>
</reference>
<keyword evidence="3" id="KW-1185">Reference proteome</keyword>
<evidence type="ECO:0000259" key="1">
    <source>
        <dbReference type="Pfam" id="PF09331"/>
    </source>
</evidence>
<feature type="domain" description="DUF1985" evidence="1">
    <location>
        <begin position="58"/>
        <end position="187"/>
    </location>
</feature>
<dbReference type="PANTHER" id="PTHR48449:SF1">
    <property type="entry name" value="DUF1985 DOMAIN-CONTAINING PROTEIN"/>
    <property type="match status" value="1"/>
</dbReference>
<evidence type="ECO:0000313" key="2">
    <source>
        <dbReference type="EMBL" id="CAA0840899.1"/>
    </source>
</evidence>
<dbReference type="AlphaFoldDB" id="A0A9N7NQK9"/>
<dbReference type="EMBL" id="CACSLK010034050">
    <property type="protein sequence ID" value="CAA0840899.1"/>
    <property type="molecule type" value="Genomic_DNA"/>
</dbReference>
<dbReference type="InterPro" id="IPR015410">
    <property type="entry name" value="DUF1985"/>
</dbReference>
<name>A0A9N7NQK9_STRHE</name>
<dbReference type="OrthoDB" id="1305304at2759"/>
<proteinExistence type="predicted"/>
<dbReference type="Proteomes" id="UP001153555">
    <property type="component" value="Unassembled WGS sequence"/>
</dbReference>
<sequence length="448" mass="51524">MHIKILNCNDNNKANCAINDIKKSLTEGQLDMFKKTVFGKFLNIPHCKFQTQLVNMLLLREVNQRRSDEVWINFAGKMLRFGIEEFALITGMKCIGSSKKLAFQQVTGGLLYFAGFRLTRNYIRSQFISKVWKNDEDAVKLAKLHLLANFLLGAHDTLLLDRRYLDIIDRSGCDEFPWGTEVFEYTIHYLKKTLHNRRAMHTRKDDVNDYLYRCYGFILALQIWFFEICDAADNLICSCIVGEDMPRMLKWEVKGCYNRLFIDRHFMNLSHDKFNNLSPTKFEKSNLQLDGLFKKKNQFLVDDDSSSNGPTHIQSEILNRLDEMGQKQTDMANELEMIKNLFMEFSTKSANDFAMLKEMILEGEVDANVGQDTDVENDPKGNEEAVNRFNADDVDAQVGQDTDSAHDPKRFNVDVDVNVGQDTDVANDPNGLNANVDVDTFSPINTQF</sequence>
<organism evidence="2 3">
    <name type="scientific">Striga hermonthica</name>
    <name type="common">Purple witchweed</name>
    <name type="synonym">Buchnera hermonthica</name>
    <dbReference type="NCBI Taxonomy" id="68872"/>
    <lineage>
        <taxon>Eukaryota</taxon>
        <taxon>Viridiplantae</taxon>
        <taxon>Streptophyta</taxon>
        <taxon>Embryophyta</taxon>
        <taxon>Tracheophyta</taxon>
        <taxon>Spermatophyta</taxon>
        <taxon>Magnoliopsida</taxon>
        <taxon>eudicotyledons</taxon>
        <taxon>Gunneridae</taxon>
        <taxon>Pentapetalae</taxon>
        <taxon>asterids</taxon>
        <taxon>lamiids</taxon>
        <taxon>Lamiales</taxon>
        <taxon>Orobanchaceae</taxon>
        <taxon>Buchnereae</taxon>
        <taxon>Striga</taxon>
    </lineage>
</organism>